<comment type="activity regulation">
    <text evidence="12">Na(+) is not transported, but it plays an essential structural role and its presence is essential for fluoride channel function.</text>
</comment>
<dbReference type="GO" id="GO:0005886">
    <property type="term" value="C:plasma membrane"/>
    <property type="evidence" value="ECO:0007669"/>
    <property type="project" value="UniProtKB-SubCell"/>
</dbReference>
<keyword evidence="2 12" id="KW-1003">Cell membrane</keyword>
<evidence type="ECO:0000256" key="6">
    <source>
        <dbReference type="ARBA" id="ARBA00023053"/>
    </source>
</evidence>
<evidence type="ECO:0000256" key="9">
    <source>
        <dbReference type="ARBA" id="ARBA00023303"/>
    </source>
</evidence>
<evidence type="ECO:0000256" key="1">
    <source>
        <dbReference type="ARBA" id="ARBA00004651"/>
    </source>
</evidence>
<dbReference type="GO" id="GO:0140114">
    <property type="term" value="P:cellular detoxification of fluoride"/>
    <property type="evidence" value="ECO:0007669"/>
    <property type="project" value="UniProtKB-UniRule"/>
</dbReference>
<dbReference type="EMBL" id="LT629750">
    <property type="protein sequence ID" value="SDT44172.1"/>
    <property type="molecule type" value="Genomic_DNA"/>
</dbReference>
<evidence type="ECO:0000256" key="4">
    <source>
        <dbReference type="ARBA" id="ARBA00022692"/>
    </source>
</evidence>
<keyword evidence="12" id="KW-0813">Transport</keyword>
<feature type="transmembrane region" description="Helical" evidence="12">
    <location>
        <begin position="35"/>
        <end position="57"/>
    </location>
</feature>
<comment type="subcellular location">
    <subcellularLocation>
        <location evidence="1 12">Cell membrane</location>
        <topology evidence="1 12">Multi-pass membrane protein</topology>
    </subcellularLocation>
</comment>
<gene>
    <name evidence="12" type="primary">fluC</name>
    <name evidence="12" type="synonym">crcB</name>
    <name evidence="13" type="ORF">SAMN05444158_6087</name>
</gene>
<comment type="catalytic activity">
    <reaction evidence="11">
        <text>fluoride(in) = fluoride(out)</text>
        <dbReference type="Rhea" id="RHEA:76159"/>
        <dbReference type="ChEBI" id="CHEBI:17051"/>
    </reaction>
    <physiologicalReaction direction="left-to-right" evidence="11">
        <dbReference type="Rhea" id="RHEA:76160"/>
    </physiologicalReaction>
</comment>
<evidence type="ECO:0000256" key="5">
    <source>
        <dbReference type="ARBA" id="ARBA00022989"/>
    </source>
</evidence>
<dbReference type="InterPro" id="IPR003691">
    <property type="entry name" value="FluC"/>
</dbReference>
<dbReference type="AlphaFoldDB" id="A0A1H2AEI9"/>
<keyword evidence="3" id="KW-0997">Cell inner membrane</keyword>
<evidence type="ECO:0000256" key="2">
    <source>
        <dbReference type="ARBA" id="ARBA00022475"/>
    </source>
</evidence>
<feature type="transmembrane region" description="Helical" evidence="12">
    <location>
        <begin position="98"/>
        <end position="123"/>
    </location>
</feature>
<feature type="binding site" evidence="12">
    <location>
        <position position="77"/>
    </location>
    <ligand>
        <name>Na(+)</name>
        <dbReference type="ChEBI" id="CHEBI:29101"/>
        <note>structural</note>
    </ligand>
</feature>
<sequence>MNPQFILAVAIGGAIGSVARYLVAIGAGRAFGTNFPWGILIINVTGSFLIGAFTGLFALKWDLPQAVRIFLTVGICGGYTTFSTFSLDAFYLMERGELVAAGLYMITSVVLSVAALVAAMQLVRVM</sequence>
<dbReference type="PANTHER" id="PTHR28259">
    <property type="entry name" value="FLUORIDE EXPORT PROTEIN 1-RELATED"/>
    <property type="match status" value="1"/>
</dbReference>
<evidence type="ECO:0000256" key="12">
    <source>
        <dbReference type="HAMAP-Rule" id="MF_00454"/>
    </source>
</evidence>
<keyword evidence="4 12" id="KW-0812">Transmembrane</keyword>
<evidence type="ECO:0000256" key="7">
    <source>
        <dbReference type="ARBA" id="ARBA00023065"/>
    </source>
</evidence>
<evidence type="ECO:0000256" key="10">
    <source>
        <dbReference type="ARBA" id="ARBA00035120"/>
    </source>
</evidence>
<dbReference type="Proteomes" id="UP000243904">
    <property type="component" value="Chromosome I"/>
</dbReference>
<dbReference type="NCBIfam" id="NF010791">
    <property type="entry name" value="PRK14195.1"/>
    <property type="match status" value="1"/>
</dbReference>
<proteinExistence type="inferred from homology"/>
<dbReference type="NCBIfam" id="NF010794">
    <property type="entry name" value="PRK14198.1"/>
    <property type="match status" value="1"/>
</dbReference>
<keyword evidence="14" id="KW-1185">Reference proteome</keyword>
<reference evidence="14" key="1">
    <citation type="submission" date="2016-10" db="EMBL/GenBank/DDBJ databases">
        <authorList>
            <person name="Varghese N."/>
            <person name="Submissions S."/>
        </authorList>
    </citation>
    <scope>NUCLEOTIDE SEQUENCE [LARGE SCALE GENOMIC DNA]</scope>
    <source>
        <strain evidence="14">GAS369</strain>
    </source>
</reference>
<keyword evidence="9 12" id="KW-0407">Ion channel</keyword>
<dbReference type="GO" id="GO:0062054">
    <property type="term" value="F:fluoride channel activity"/>
    <property type="evidence" value="ECO:0007669"/>
    <property type="project" value="UniProtKB-UniRule"/>
</dbReference>
<dbReference type="PANTHER" id="PTHR28259:SF1">
    <property type="entry name" value="FLUORIDE EXPORT PROTEIN 1-RELATED"/>
    <property type="match status" value="1"/>
</dbReference>
<accession>A0A1H2AEI9</accession>
<feature type="transmembrane region" description="Helical" evidence="12">
    <location>
        <begin position="69"/>
        <end position="92"/>
    </location>
</feature>
<dbReference type="GO" id="GO:0046872">
    <property type="term" value="F:metal ion binding"/>
    <property type="evidence" value="ECO:0007669"/>
    <property type="project" value="UniProtKB-KW"/>
</dbReference>
<keyword evidence="12" id="KW-0479">Metal-binding</keyword>
<keyword evidence="6 12" id="KW-0915">Sodium</keyword>
<evidence type="ECO:0000313" key="14">
    <source>
        <dbReference type="Proteomes" id="UP000243904"/>
    </source>
</evidence>
<keyword evidence="8 12" id="KW-0472">Membrane</keyword>
<feature type="transmembrane region" description="Helical" evidence="12">
    <location>
        <begin position="5"/>
        <end position="23"/>
    </location>
</feature>
<organism evidence="13 14">
    <name type="scientific">Bradyrhizobium canariense</name>
    <dbReference type="NCBI Taxonomy" id="255045"/>
    <lineage>
        <taxon>Bacteria</taxon>
        <taxon>Pseudomonadati</taxon>
        <taxon>Pseudomonadota</taxon>
        <taxon>Alphaproteobacteria</taxon>
        <taxon>Hyphomicrobiales</taxon>
        <taxon>Nitrobacteraceae</taxon>
        <taxon>Bradyrhizobium</taxon>
    </lineage>
</organism>
<comment type="similarity">
    <text evidence="10 12">Belongs to the fluoride channel Fluc/FEX (TC 1.A.43) family.</text>
</comment>
<evidence type="ECO:0000256" key="8">
    <source>
        <dbReference type="ARBA" id="ARBA00023136"/>
    </source>
</evidence>
<dbReference type="Pfam" id="PF02537">
    <property type="entry name" value="CRCB"/>
    <property type="match status" value="1"/>
</dbReference>
<keyword evidence="7 12" id="KW-0406">Ion transport</keyword>
<protein>
    <recommendedName>
        <fullName evidence="12">Fluoride-specific ion channel FluC</fullName>
    </recommendedName>
</protein>
<dbReference type="HAMAP" id="MF_00454">
    <property type="entry name" value="FluC"/>
    <property type="match status" value="1"/>
</dbReference>
<dbReference type="NCBIfam" id="TIGR00494">
    <property type="entry name" value="crcB"/>
    <property type="match status" value="1"/>
</dbReference>
<keyword evidence="5 12" id="KW-1133">Transmembrane helix</keyword>
<evidence type="ECO:0000256" key="11">
    <source>
        <dbReference type="ARBA" id="ARBA00035585"/>
    </source>
</evidence>
<evidence type="ECO:0000256" key="3">
    <source>
        <dbReference type="ARBA" id="ARBA00022519"/>
    </source>
</evidence>
<feature type="binding site" evidence="12">
    <location>
        <position position="80"/>
    </location>
    <ligand>
        <name>Na(+)</name>
        <dbReference type="ChEBI" id="CHEBI:29101"/>
        <note>structural</note>
    </ligand>
</feature>
<comment type="function">
    <text evidence="12">Fluoride-specific ion channel. Important for reducing fluoride concentration in the cell, thus reducing its toxicity.</text>
</comment>
<dbReference type="RefSeq" id="WP_146689928.1">
    <property type="nucleotide sequence ID" value="NZ_LT629750.1"/>
</dbReference>
<name>A0A1H2AEI9_9BRAD</name>
<evidence type="ECO:0000313" key="13">
    <source>
        <dbReference type="EMBL" id="SDT44172.1"/>
    </source>
</evidence>